<dbReference type="FunFam" id="1.10.420.10:FF:000004">
    <property type="entry name" value="Catalase-peroxidase"/>
    <property type="match status" value="1"/>
</dbReference>
<dbReference type="SUPFAM" id="SSF48113">
    <property type="entry name" value="Heme-dependent peroxidases"/>
    <property type="match status" value="2"/>
</dbReference>
<keyword evidence="4 12" id="KW-0560">Oxidoreductase</keyword>
<keyword evidence="6 12" id="KW-0376">Hydrogen peroxide</keyword>
<evidence type="ECO:0000256" key="5">
    <source>
        <dbReference type="ARBA" id="ARBA00023004"/>
    </source>
</evidence>
<keyword evidence="2 12" id="KW-0349">Heme</keyword>
<dbReference type="Gene3D" id="1.10.420.10">
    <property type="entry name" value="Peroxidase, domain 2"/>
    <property type="match status" value="2"/>
</dbReference>
<evidence type="ECO:0000313" key="17">
    <source>
        <dbReference type="Proteomes" id="UP000461670"/>
    </source>
</evidence>
<accession>A0A7V8JRU4</accession>
<evidence type="ECO:0000313" key="16">
    <source>
        <dbReference type="EMBL" id="KAF1023236.1"/>
    </source>
</evidence>
<dbReference type="InterPro" id="IPR010255">
    <property type="entry name" value="Haem_peroxidase_sf"/>
</dbReference>
<dbReference type="PROSITE" id="PS00435">
    <property type="entry name" value="PEROXIDASE_1"/>
    <property type="match status" value="1"/>
</dbReference>
<evidence type="ECO:0000256" key="11">
    <source>
        <dbReference type="ARBA" id="ARBA00074141"/>
    </source>
</evidence>
<dbReference type="InterPro" id="IPR000763">
    <property type="entry name" value="Catalase_peroxidase"/>
</dbReference>
<evidence type="ECO:0000256" key="8">
    <source>
        <dbReference type="ARBA" id="ARBA00051651"/>
    </source>
</evidence>
<gene>
    <name evidence="12 16" type="primary">katG</name>
    <name evidence="16" type="ORF">GAK30_00689</name>
</gene>
<dbReference type="PROSITE" id="PS50873">
    <property type="entry name" value="PEROXIDASE_4"/>
    <property type="match status" value="1"/>
</dbReference>
<feature type="compositionally biased region" description="Polar residues" evidence="14">
    <location>
        <begin position="17"/>
        <end position="34"/>
    </location>
</feature>
<dbReference type="Gene3D" id="1.10.520.10">
    <property type="match status" value="2"/>
</dbReference>
<proteinExistence type="inferred from homology"/>
<dbReference type="CDD" id="cd00649">
    <property type="entry name" value="catalase_peroxidase_1"/>
    <property type="match status" value="1"/>
</dbReference>
<evidence type="ECO:0000256" key="2">
    <source>
        <dbReference type="ARBA" id="ARBA00022617"/>
    </source>
</evidence>
<dbReference type="PRINTS" id="PR00458">
    <property type="entry name" value="PEROXIDASE"/>
</dbReference>
<keyword evidence="5 12" id="KW-0408">Iron</keyword>
<comment type="catalytic activity">
    <reaction evidence="7 12 13">
        <text>2 H2O2 = O2 + 2 H2O</text>
        <dbReference type="Rhea" id="RHEA:20309"/>
        <dbReference type="ChEBI" id="CHEBI:15377"/>
        <dbReference type="ChEBI" id="CHEBI:15379"/>
        <dbReference type="ChEBI" id="CHEBI:16240"/>
        <dbReference type="EC" id="1.11.1.21"/>
    </reaction>
</comment>
<comment type="PTM">
    <text evidence="12">Formation of the three residue Trp-Tyr-Met cross-link is important for the catalase, but not the peroxidase activity of the enzyme.</text>
</comment>
<evidence type="ECO:0000256" key="14">
    <source>
        <dbReference type="SAM" id="MobiDB-lite"/>
    </source>
</evidence>
<sequence length="743" mass="81721">MSQSTDRPAQCPYSGKAAQTATPKQTSGDGTSNRDWWPNQLRVDLLHQHSAKSDPLGGSFDYAEEFKKLDYEALKKDLRALMTDSQDWWPADFGHYGPQFIRMAWHSAGTYRLGDGRGGAGRGQQRFAPLNSWPDNVNIDKSRRLLWPIKQKYGQKISWADLFILTGNVALETMGFRTFGFAGGREDTWEPDNDVYWGRETTWLAKSDNPHSRYSGERELENPLAAVQMGLIYVNPEGPDGNPDPLAAAHDIRETFRRMAMNDEETVALIAGGHTFGKTHGAAPESHKGPEPEAAGLEEQGLGWTSNFGSGKAGDAISSGLEVTWTTTPAQWSNNFFENLFKFEWVLDKSPAGAHQWTAKDAPEIIPDAHDPAKKRKPTMLTTDLSLRFDPAYEKISRRFLDNPQAFAEAFARAWFKLTHRDLGPKSRYLGPEVPKEDLLWQDPVPPVTHALVDDADVAALKAKVLASGLTVSELVGTAWASASTFRGGDKRGGANGARIRLAPQKDWAANQPDQLARVLGVLEGVRDDFNRSATGGKQVSLADLIVLTGNAGVEQAAQNAGRKVTVPFAPGRTDATQDQTDVEAFDALEPYADGFRNYLKAHYIVPAEHLLIDKAQLLTLTPPELTVLIGGLRAININVDGATHGVLTQRPGQLTNDFFVNLLDMGTAWKAVANDPNLYEGHDRKTGARKWTGTRVDLVFGSNAILRAQAEVYASADAQGKFIDDFVAAWTKVTNLDRFDLK</sequence>
<dbReference type="EMBL" id="WNDQ01000006">
    <property type="protein sequence ID" value="KAF1023236.1"/>
    <property type="molecule type" value="Genomic_DNA"/>
</dbReference>
<dbReference type="FunFam" id="1.10.520.10:FF:000002">
    <property type="entry name" value="Catalase-peroxidase"/>
    <property type="match status" value="1"/>
</dbReference>
<dbReference type="GO" id="GO:0046872">
    <property type="term" value="F:metal ion binding"/>
    <property type="evidence" value="ECO:0007669"/>
    <property type="project" value="UniProtKB-KW"/>
</dbReference>
<evidence type="ECO:0000256" key="12">
    <source>
        <dbReference type="HAMAP-Rule" id="MF_01961"/>
    </source>
</evidence>
<dbReference type="InterPro" id="IPR019793">
    <property type="entry name" value="Peroxidases_heam-ligand_BS"/>
</dbReference>
<dbReference type="GO" id="GO:0005829">
    <property type="term" value="C:cytosol"/>
    <property type="evidence" value="ECO:0007669"/>
    <property type="project" value="UniProtKB-ARBA"/>
</dbReference>
<comment type="caution">
    <text evidence="12">Lacks conserved residue(s) required for the propagation of feature annotation.</text>
</comment>
<reference evidence="17" key="1">
    <citation type="journal article" date="2020" name="MBio">
        <title>Horizontal gene transfer to a defensive symbiont with a reduced genome amongst a multipartite beetle microbiome.</title>
        <authorList>
            <person name="Waterworth S.C."/>
            <person name="Florez L.V."/>
            <person name="Rees E.R."/>
            <person name="Hertweck C."/>
            <person name="Kaltenpoth M."/>
            <person name="Kwan J.C."/>
        </authorList>
    </citation>
    <scope>NUCLEOTIDE SEQUENCE [LARGE SCALE GENOMIC DNA]</scope>
</reference>
<dbReference type="HAMAP" id="MF_01961">
    <property type="entry name" value="Catal_peroxid"/>
    <property type="match status" value="1"/>
</dbReference>
<evidence type="ECO:0000256" key="1">
    <source>
        <dbReference type="ARBA" id="ARBA00022559"/>
    </source>
</evidence>
<evidence type="ECO:0000256" key="7">
    <source>
        <dbReference type="ARBA" id="ARBA00049145"/>
    </source>
</evidence>
<dbReference type="FunFam" id="1.10.420.10:FF:000002">
    <property type="entry name" value="Catalase-peroxidase"/>
    <property type="match status" value="1"/>
</dbReference>
<organism evidence="16 17">
    <name type="scientific">Paracidovorax wautersii</name>
    <dbReference type="NCBI Taxonomy" id="1177982"/>
    <lineage>
        <taxon>Bacteria</taxon>
        <taxon>Pseudomonadati</taxon>
        <taxon>Pseudomonadota</taxon>
        <taxon>Betaproteobacteria</taxon>
        <taxon>Burkholderiales</taxon>
        <taxon>Comamonadaceae</taxon>
        <taxon>Paracidovorax</taxon>
    </lineage>
</organism>
<comment type="catalytic activity">
    <reaction evidence="8 12 13">
        <text>H2O2 + AH2 = A + 2 H2O</text>
        <dbReference type="Rhea" id="RHEA:30275"/>
        <dbReference type="ChEBI" id="CHEBI:13193"/>
        <dbReference type="ChEBI" id="CHEBI:15377"/>
        <dbReference type="ChEBI" id="CHEBI:16240"/>
        <dbReference type="ChEBI" id="CHEBI:17499"/>
        <dbReference type="EC" id="1.11.1.21"/>
    </reaction>
</comment>
<dbReference type="Pfam" id="PF00141">
    <property type="entry name" value="peroxidase"/>
    <property type="match status" value="2"/>
</dbReference>
<dbReference type="PANTHER" id="PTHR30555">
    <property type="entry name" value="HYDROPEROXIDASE I, BIFUNCTIONAL CATALASE-PEROXIDASE"/>
    <property type="match status" value="1"/>
</dbReference>
<dbReference type="GO" id="GO:0004096">
    <property type="term" value="F:catalase activity"/>
    <property type="evidence" value="ECO:0007669"/>
    <property type="project" value="UniProtKB-UniRule"/>
</dbReference>
<dbReference type="AlphaFoldDB" id="A0A7V8JRU4"/>
<feature type="cross-link" description="Tryptophyl-tyrosyl-methioninium (Tyr-Met) (with Trp-105)" evidence="12">
    <location>
        <begin position="233"/>
        <end position="259"/>
    </location>
</feature>
<dbReference type="NCBIfam" id="TIGR00198">
    <property type="entry name" value="cat_per_HPI"/>
    <property type="match status" value="1"/>
</dbReference>
<comment type="subunit">
    <text evidence="12">Homodimer or homotetramer.</text>
</comment>
<keyword evidence="3 12" id="KW-0479">Metal-binding</keyword>
<comment type="function">
    <text evidence="12">Bifunctional enzyme with both catalase and broad-spectrum peroxidase activity.</text>
</comment>
<name>A0A7V8JRU4_9BURK</name>
<feature type="domain" description="Plant heme peroxidase family profile" evidence="15">
    <location>
        <begin position="139"/>
        <end position="431"/>
    </location>
</feature>
<evidence type="ECO:0000256" key="4">
    <source>
        <dbReference type="ARBA" id="ARBA00023002"/>
    </source>
</evidence>
<evidence type="ECO:0000256" key="13">
    <source>
        <dbReference type="RuleBase" id="RU003451"/>
    </source>
</evidence>
<comment type="similarity">
    <text evidence="9 12 13">Belongs to the peroxidase family. Peroxidase/catalase subfamily.</text>
</comment>
<dbReference type="CDD" id="cd08200">
    <property type="entry name" value="catalase_peroxidase_2"/>
    <property type="match status" value="1"/>
</dbReference>
<dbReference type="PRINTS" id="PR00460">
    <property type="entry name" value="BPEROXIDASE"/>
</dbReference>
<dbReference type="EC" id="1.11.1.21" evidence="10 12"/>
<feature type="active site" description="Proton acceptor" evidence="12">
    <location>
        <position position="106"/>
    </location>
</feature>
<evidence type="ECO:0000256" key="9">
    <source>
        <dbReference type="ARBA" id="ARBA00060838"/>
    </source>
</evidence>
<evidence type="ECO:0000256" key="10">
    <source>
        <dbReference type="ARBA" id="ARBA00067012"/>
    </source>
</evidence>
<dbReference type="GO" id="GO:0020037">
    <property type="term" value="F:heme binding"/>
    <property type="evidence" value="ECO:0007669"/>
    <property type="project" value="InterPro"/>
</dbReference>
<dbReference type="GO" id="GO:0070301">
    <property type="term" value="P:cellular response to hydrogen peroxide"/>
    <property type="evidence" value="ECO:0007669"/>
    <property type="project" value="TreeGrafter"/>
</dbReference>
<comment type="cofactor">
    <cofactor evidence="12">
        <name>heme b</name>
        <dbReference type="ChEBI" id="CHEBI:60344"/>
    </cofactor>
    <text evidence="12">Binds 1 heme b (iron(II)-protoporphyrin IX) group per dimer.</text>
</comment>
<dbReference type="PANTHER" id="PTHR30555:SF0">
    <property type="entry name" value="CATALASE-PEROXIDASE"/>
    <property type="match status" value="1"/>
</dbReference>
<dbReference type="InterPro" id="IPR019794">
    <property type="entry name" value="Peroxidases_AS"/>
</dbReference>
<dbReference type="GO" id="GO:0042744">
    <property type="term" value="P:hydrogen peroxide catabolic process"/>
    <property type="evidence" value="ECO:0007669"/>
    <property type="project" value="UniProtKB-KW"/>
</dbReference>
<comment type="caution">
    <text evidence="16">The sequence shown here is derived from an EMBL/GenBank/DDBJ whole genome shotgun (WGS) entry which is preliminary data.</text>
</comment>
<evidence type="ECO:0000256" key="6">
    <source>
        <dbReference type="ARBA" id="ARBA00023324"/>
    </source>
</evidence>
<dbReference type="NCBIfam" id="NF011635">
    <property type="entry name" value="PRK15061.1"/>
    <property type="match status" value="1"/>
</dbReference>
<keyword evidence="1 12" id="KW-0575">Peroxidase</keyword>
<dbReference type="PROSITE" id="PS00436">
    <property type="entry name" value="PEROXIDASE_2"/>
    <property type="match status" value="1"/>
</dbReference>
<feature type="binding site" description="axial binding residue" evidence="12">
    <location>
        <position position="274"/>
    </location>
    <ligand>
        <name>heme b</name>
        <dbReference type="ChEBI" id="CHEBI:60344"/>
    </ligand>
    <ligandPart>
        <name>Fe</name>
        <dbReference type="ChEBI" id="CHEBI:18248"/>
    </ligandPart>
</feature>
<protein>
    <recommendedName>
        <fullName evidence="11 12">Catalase-peroxidase</fullName>
        <shortName evidence="12">CP</shortName>
        <ecNumber evidence="10 12">1.11.1.21</ecNumber>
    </recommendedName>
    <alternativeName>
        <fullName evidence="12">Peroxidase/catalase</fullName>
    </alternativeName>
</protein>
<dbReference type="InterPro" id="IPR002016">
    <property type="entry name" value="Haem_peroxidase"/>
</dbReference>
<evidence type="ECO:0000259" key="15">
    <source>
        <dbReference type="PROSITE" id="PS50873"/>
    </source>
</evidence>
<feature type="region of interest" description="Disordered" evidence="14">
    <location>
        <begin position="1"/>
        <end position="36"/>
    </location>
</feature>
<dbReference type="Proteomes" id="UP000461670">
    <property type="component" value="Unassembled WGS sequence"/>
</dbReference>
<evidence type="ECO:0000256" key="3">
    <source>
        <dbReference type="ARBA" id="ARBA00022723"/>
    </source>
</evidence>
<feature type="site" description="Transition state stabilizer" evidence="12">
    <location>
        <position position="102"/>
    </location>
</feature>